<evidence type="ECO:0000313" key="5">
    <source>
        <dbReference type="EMBL" id="MEX1668267.1"/>
    </source>
</evidence>
<keyword evidence="2" id="KW-0238">DNA-binding</keyword>
<dbReference type="PRINTS" id="PR00038">
    <property type="entry name" value="HTHLUXR"/>
</dbReference>
<dbReference type="Proteomes" id="UP001557485">
    <property type="component" value="Unassembled WGS sequence"/>
</dbReference>
<dbReference type="CDD" id="cd06170">
    <property type="entry name" value="LuxR_C_like"/>
    <property type="match status" value="1"/>
</dbReference>
<evidence type="ECO:0000256" key="3">
    <source>
        <dbReference type="ARBA" id="ARBA00023163"/>
    </source>
</evidence>
<dbReference type="Pfam" id="PF00196">
    <property type="entry name" value="GerE"/>
    <property type="match status" value="1"/>
</dbReference>
<keyword evidence="1" id="KW-0805">Transcription regulation</keyword>
<reference evidence="5 6" key="1">
    <citation type="journal article" date="2011" name="Int. J. Syst. Evol. Microbiol.">
        <title>Zhongshania antarctica gen. nov., sp. nov. and Zhongshania guokunii sp. nov., gammaproteobacteria respectively isolated from coastal attached (fast) ice and surface seawater of the Antarctic.</title>
        <authorList>
            <person name="Li H.J."/>
            <person name="Zhang X.Y."/>
            <person name="Chen C.X."/>
            <person name="Zhang Y.J."/>
            <person name="Gao Z.M."/>
            <person name="Yu Y."/>
            <person name="Chen X.L."/>
            <person name="Chen B."/>
            <person name="Zhang Y.Z."/>
        </authorList>
    </citation>
    <scope>NUCLEOTIDE SEQUENCE [LARGE SCALE GENOMIC DNA]</scope>
    <source>
        <strain evidence="5 6">ZS6-22T</strain>
    </source>
</reference>
<dbReference type="InterPro" id="IPR036388">
    <property type="entry name" value="WH-like_DNA-bd_sf"/>
</dbReference>
<dbReference type="SMART" id="SM00421">
    <property type="entry name" value="HTH_LUXR"/>
    <property type="match status" value="1"/>
</dbReference>
<dbReference type="Gene3D" id="1.10.10.10">
    <property type="entry name" value="Winged helix-like DNA-binding domain superfamily/Winged helix DNA-binding domain"/>
    <property type="match status" value="1"/>
</dbReference>
<accession>A0ABV3U378</accession>
<keyword evidence="6" id="KW-1185">Reference proteome</keyword>
<name>A0ABV3U378_9GAMM</name>
<dbReference type="InterPro" id="IPR016032">
    <property type="entry name" value="Sig_transdc_resp-reg_C-effctor"/>
</dbReference>
<keyword evidence="3" id="KW-0804">Transcription</keyword>
<protein>
    <submittedName>
        <fullName evidence="5">Response regulator transcription factor</fullName>
    </submittedName>
</protein>
<dbReference type="SUPFAM" id="SSF46894">
    <property type="entry name" value="C-terminal effector domain of the bipartite response regulators"/>
    <property type="match status" value="1"/>
</dbReference>
<feature type="domain" description="HTH luxR-type" evidence="4">
    <location>
        <begin position="11"/>
        <end position="76"/>
    </location>
</feature>
<dbReference type="PANTHER" id="PTHR44688:SF16">
    <property type="entry name" value="DNA-BINDING TRANSCRIPTIONAL ACTIVATOR DEVR_DOSR"/>
    <property type="match status" value="1"/>
</dbReference>
<dbReference type="PANTHER" id="PTHR44688">
    <property type="entry name" value="DNA-BINDING TRANSCRIPTIONAL ACTIVATOR DEVR_DOSR"/>
    <property type="match status" value="1"/>
</dbReference>
<proteinExistence type="predicted"/>
<comment type="caution">
    <text evidence="5">The sequence shown here is derived from an EMBL/GenBank/DDBJ whole genome shotgun (WGS) entry which is preliminary data.</text>
</comment>
<evidence type="ECO:0000259" key="4">
    <source>
        <dbReference type="PROSITE" id="PS50043"/>
    </source>
</evidence>
<dbReference type="RefSeq" id="WP_368380557.1">
    <property type="nucleotide sequence ID" value="NZ_JBFRYA010000003.1"/>
</dbReference>
<gene>
    <name evidence="5" type="ORF">AB4876_05040</name>
</gene>
<dbReference type="EMBL" id="JBFRYA010000003">
    <property type="protein sequence ID" value="MEX1668267.1"/>
    <property type="molecule type" value="Genomic_DNA"/>
</dbReference>
<organism evidence="5 6">
    <name type="scientific">Zhongshania guokunii</name>
    <dbReference type="NCBI Taxonomy" id="641783"/>
    <lineage>
        <taxon>Bacteria</taxon>
        <taxon>Pseudomonadati</taxon>
        <taxon>Pseudomonadota</taxon>
        <taxon>Gammaproteobacteria</taxon>
        <taxon>Cellvibrionales</taxon>
        <taxon>Spongiibacteraceae</taxon>
        <taxon>Zhongshania</taxon>
    </lineage>
</organism>
<dbReference type="InterPro" id="IPR000792">
    <property type="entry name" value="Tscrpt_reg_LuxR_C"/>
</dbReference>
<evidence type="ECO:0000256" key="1">
    <source>
        <dbReference type="ARBA" id="ARBA00023015"/>
    </source>
</evidence>
<evidence type="ECO:0000256" key="2">
    <source>
        <dbReference type="ARBA" id="ARBA00023125"/>
    </source>
</evidence>
<sequence length="93" mass="10340">MPLNSAKQQLMHTEPLPLTPREQQVLRELAHGNSNKIIAKLLSISTHTVDGYVKDIYRKLGVRNRSMAAVIALHHGILDMNSPALLGNRNNHA</sequence>
<dbReference type="PROSITE" id="PS50043">
    <property type="entry name" value="HTH_LUXR_2"/>
    <property type="match status" value="1"/>
</dbReference>
<evidence type="ECO:0000313" key="6">
    <source>
        <dbReference type="Proteomes" id="UP001557485"/>
    </source>
</evidence>